<dbReference type="AlphaFoldDB" id="A0A2K2U5R6"/>
<reference evidence="5 6" key="1">
    <citation type="journal article" date="2018" name="Int. J. Syst. Evol. Microbiol.">
        <title>Rubneribacter badeniensis gen. nov., sp. nov. and Enteroscipio rubneri gen. nov., sp. nov., new members of the Eggerthellaceae isolated from human faeces.</title>
        <authorList>
            <person name="Danylec N."/>
            <person name="Gobl A."/>
            <person name="Stoll D.A."/>
            <person name="Hetzer B."/>
            <person name="Kulling S.E."/>
            <person name="Huch M."/>
        </authorList>
    </citation>
    <scope>NUCLEOTIDE SEQUENCE [LARGE SCALE GENOMIC DNA]</scope>
    <source>
        <strain evidence="5 6">ResAG-85</strain>
    </source>
</reference>
<evidence type="ECO:0000313" key="4">
    <source>
        <dbReference type="EMBL" id="HJH43168.1"/>
    </source>
</evidence>
<reference evidence="4" key="3">
    <citation type="submission" date="2021-09" db="EMBL/GenBank/DDBJ databases">
        <authorList>
            <person name="Gilroy R."/>
        </authorList>
    </citation>
    <scope>NUCLEOTIDE SEQUENCE</scope>
    <source>
        <strain evidence="4">USAMLcec12-2067</strain>
    </source>
</reference>
<evidence type="ECO:0000256" key="2">
    <source>
        <dbReference type="ARBA" id="ARBA00022833"/>
    </source>
</evidence>
<comment type="caution">
    <text evidence="5">The sequence shown here is derived from an EMBL/GenBank/DDBJ whole genome shotgun (WGS) entry which is preliminary data.</text>
</comment>
<accession>A0A2K2U5R6</accession>
<keyword evidence="2" id="KW-0862">Zinc</keyword>
<keyword evidence="6" id="KW-1185">Reference proteome</keyword>
<dbReference type="Pfam" id="PF01546">
    <property type="entry name" value="Peptidase_M20"/>
    <property type="match status" value="1"/>
</dbReference>
<dbReference type="EMBL" id="PPEL01000020">
    <property type="protein sequence ID" value="PNV65683.1"/>
    <property type="molecule type" value="Genomic_DNA"/>
</dbReference>
<dbReference type="InterPro" id="IPR036264">
    <property type="entry name" value="Bact_exopeptidase_dim_dom"/>
</dbReference>
<gene>
    <name evidence="5" type="ORF">C2L80_05200</name>
    <name evidence="4" type="ORF">K8V16_05160</name>
</gene>
<evidence type="ECO:0000259" key="3">
    <source>
        <dbReference type="Pfam" id="PF07687"/>
    </source>
</evidence>
<proteinExistence type="predicted"/>
<dbReference type="Pfam" id="PF07687">
    <property type="entry name" value="M20_dimer"/>
    <property type="match status" value="1"/>
</dbReference>
<name>A0A2K2U5R6_9ACTN</name>
<organism evidence="5 6">
    <name type="scientific">Rubneribacter badeniensis</name>
    <dbReference type="NCBI Taxonomy" id="2070688"/>
    <lineage>
        <taxon>Bacteria</taxon>
        <taxon>Bacillati</taxon>
        <taxon>Actinomycetota</taxon>
        <taxon>Coriobacteriia</taxon>
        <taxon>Eggerthellales</taxon>
        <taxon>Eggerthellaceae</taxon>
        <taxon>Rubneribacter</taxon>
    </lineage>
</organism>
<dbReference type="InterPro" id="IPR010162">
    <property type="entry name" value="PepT-like"/>
</dbReference>
<dbReference type="NCBIfam" id="TIGR01883">
    <property type="entry name" value="PepT-like"/>
    <property type="match status" value="1"/>
</dbReference>
<reference evidence="4" key="2">
    <citation type="journal article" date="2021" name="PeerJ">
        <title>Extensive microbial diversity within the chicken gut microbiome revealed by metagenomics and culture.</title>
        <authorList>
            <person name="Gilroy R."/>
            <person name="Ravi A."/>
            <person name="Getino M."/>
            <person name="Pursley I."/>
            <person name="Horton D.L."/>
            <person name="Alikhan N.F."/>
            <person name="Baker D."/>
            <person name="Gharbi K."/>
            <person name="Hall N."/>
            <person name="Watson M."/>
            <person name="Adriaenssens E.M."/>
            <person name="Foster-Nyarko E."/>
            <person name="Jarju S."/>
            <person name="Secka A."/>
            <person name="Antonio M."/>
            <person name="Oren A."/>
            <person name="Chaudhuri R.R."/>
            <person name="La Ragione R."/>
            <person name="Hildebrand F."/>
            <person name="Pallen M.J."/>
        </authorList>
    </citation>
    <scope>NUCLEOTIDE SEQUENCE</scope>
    <source>
        <strain evidence="4">USAMLcec12-2067</strain>
    </source>
</reference>
<dbReference type="PANTHER" id="PTHR42994:SF2">
    <property type="entry name" value="PEPTIDASE"/>
    <property type="match status" value="1"/>
</dbReference>
<dbReference type="Gene3D" id="3.40.630.10">
    <property type="entry name" value="Zn peptidases"/>
    <property type="match status" value="1"/>
</dbReference>
<feature type="domain" description="Peptidase M20 dimerisation" evidence="3">
    <location>
        <begin position="180"/>
        <end position="271"/>
    </location>
</feature>
<protein>
    <submittedName>
        <fullName evidence="4">M20/M25/M40 family metallo-hydrolase</fullName>
    </submittedName>
    <submittedName>
        <fullName evidence="5">Peptidase</fullName>
    </submittedName>
</protein>
<dbReference type="InterPro" id="IPR011650">
    <property type="entry name" value="Peptidase_M20_dimer"/>
</dbReference>
<dbReference type="PANTHER" id="PTHR42994">
    <property type="entry name" value="PEPTIDASE T"/>
    <property type="match status" value="1"/>
</dbReference>
<evidence type="ECO:0000313" key="6">
    <source>
        <dbReference type="Proteomes" id="UP000236488"/>
    </source>
</evidence>
<dbReference type="SUPFAM" id="SSF55031">
    <property type="entry name" value="Bacterial exopeptidase dimerisation domain"/>
    <property type="match status" value="1"/>
</dbReference>
<dbReference type="SUPFAM" id="SSF53187">
    <property type="entry name" value="Zn-dependent exopeptidases"/>
    <property type="match status" value="1"/>
</dbReference>
<sequence length="371" mass="37582">MNSNRLLDLFCELVRIESPSRREAAMAGRCADELRSLGFEVRFDGSASQTGSDTGNLIAHLPGTAGGAIVLSAHMDTVQPCAGIEPVVEGGVVRSAGDTILSADDKAGVAAILEGVRSALEDGASRPDITVLLTTCEELHLLGAGALAEGELPAGAPCYVLDADGAPGTVIVGAPCHWALKARFSGRAAHAGVEPEKGASAIAMAAAAVGAMPLGRIDEATTANIGTISGGCATNVVPDACALAGECRSLFAERAGAQKAAMTAALKDAAARFGGAVEVEWTKSYDAVLYDEDDELVRGLSSAIRAAGLEPRFHRSGGGADANVLCARGVRAVTLGIGMTAFHSVDEHIAVADLEGSARLVEALIAEGARG</sequence>
<dbReference type="Proteomes" id="UP000789325">
    <property type="component" value="Unassembled WGS sequence"/>
</dbReference>
<dbReference type="InterPro" id="IPR002933">
    <property type="entry name" value="Peptidase_M20"/>
</dbReference>
<evidence type="ECO:0000313" key="5">
    <source>
        <dbReference type="EMBL" id="PNV65683.1"/>
    </source>
</evidence>
<dbReference type="RefSeq" id="WP_087193873.1">
    <property type="nucleotide sequence ID" value="NZ_DBEYRC010000164.1"/>
</dbReference>
<dbReference type="Gene3D" id="3.30.70.360">
    <property type="match status" value="1"/>
</dbReference>
<dbReference type="Proteomes" id="UP000236488">
    <property type="component" value="Unassembled WGS sequence"/>
</dbReference>
<evidence type="ECO:0000256" key="1">
    <source>
        <dbReference type="ARBA" id="ARBA00001947"/>
    </source>
</evidence>
<dbReference type="EMBL" id="DYZL01000103">
    <property type="protein sequence ID" value="HJH43168.1"/>
    <property type="molecule type" value="Genomic_DNA"/>
</dbReference>
<dbReference type="GO" id="GO:0016787">
    <property type="term" value="F:hydrolase activity"/>
    <property type="evidence" value="ECO:0007669"/>
    <property type="project" value="InterPro"/>
</dbReference>
<comment type="cofactor">
    <cofactor evidence="1">
        <name>Zn(2+)</name>
        <dbReference type="ChEBI" id="CHEBI:29105"/>
    </cofactor>
</comment>